<organism evidence="2 3">
    <name type="scientific">Parvibaculum lavamentivorans (strain DS-1 / DSM 13023 / NCIMB 13966)</name>
    <dbReference type="NCBI Taxonomy" id="402881"/>
    <lineage>
        <taxon>Bacteria</taxon>
        <taxon>Pseudomonadati</taxon>
        <taxon>Pseudomonadota</taxon>
        <taxon>Alphaproteobacteria</taxon>
        <taxon>Hyphomicrobiales</taxon>
        <taxon>Parvibaculaceae</taxon>
        <taxon>Parvibaculum</taxon>
    </lineage>
</organism>
<dbReference type="RefSeq" id="WP_011995675.1">
    <property type="nucleotide sequence ID" value="NC_009719.1"/>
</dbReference>
<keyword evidence="1 2" id="KW-0812">Transmembrane</keyword>
<keyword evidence="3" id="KW-1185">Reference proteome</keyword>
<proteinExistence type="predicted"/>
<evidence type="ECO:0000313" key="2">
    <source>
        <dbReference type="EMBL" id="ABS62384.1"/>
    </source>
</evidence>
<keyword evidence="1" id="KW-0472">Membrane</keyword>
<dbReference type="OrthoDB" id="1453741at2"/>
<keyword evidence="1" id="KW-1133">Transmembrane helix</keyword>
<sequence length="153" mass="16466">MRSVPYLSFAALVLAALALVPAGAHFFALPNKIGLTQEDYFTAQGIYRGWSLFGVVLIGSLLANLALAVALRRQRMPCLFAAAGAVLMAAVLLLFFAFIYPANQATANWTAVPENWDMLRTQWEYGHAVNAGLTFAAFICVAVSALGARREAV</sequence>
<dbReference type="Pfam" id="PF08592">
    <property type="entry name" value="Anthrone_oxy"/>
    <property type="match status" value="1"/>
</dbReference>
<dbReference type="KEGG" id="pla:Plav_0761"/>
<reference evidence="2 3" key="1">
    <citation type="journal article" date="2011" name="Stand. Genomic Sci.">
        <title>Complete genome sequence of Parvibaculum lavamentivorans type strain (DS-1(T)).</title>
        <authorList>
            <person name="Schleheck D."/>
            <person name="Weiss M."/>
            <person name="Pitluck S."/>
            <person name="Bruce D."/>
            <person name="Land M.L."/>
            <person name="Han S."/>
            <person name="Saunders E."/>
            <person name="Tapia R."/>
            <person name="Detter C."/>
            <person name="Brettin T."/>
            <person name="Han J."/>
            <person name="Woyke T."/>
            <person name="Goodwin L."/>
            <person name="Pennacchio L."/>
            <person name="Nolan M."/>
            <person name="Cook A.M."/>
            <person name="Kjelleberg S."/>
            <person name="Thomas T."/>
        </authorList>
    </citation>
    <scope>NUCLEOTIDE SEQUENCE [LARGE SCALE GENOMIC DNA]</scope>
    <source>
        <strain evidence="3">DS-1 / DSM 13023 / NCIMB 13966</strain>
    </source>
</reference>
<protein>
    <submittedName>
        <fullName evidence="2">Putative transmembrane protein</fullName>
    </submittedName>
</protein>
<dbReference type="HOGENOM" id="CLU_128115_0_0_5"/>
<gene>
    <name evidence="2" type="ordered locus">Plav_0761</name>
</gene>
<dbReference type="STRING" id="402881.Plav_0761"/>
<feature type="transmembrane region" description="Helical" evidence="1">
    <location>
        <begin position="50"/>
        <end position="71"/>
    </location>
</feature>
<dbReference type="EMBL" id="CP000774">
    <property type="protein sequence ID" value="ABS62384.1"/>
    <property type="molecule type" value="Genomic_DNA"/>
</dbReference>
<dbReference type="AlphaFoldDB" id="A7HR51"/>
<evidence type="ECO:0000256" key="1">
    <source>
        <dbReference type="SAM" id="Phobius"/>
    </source>
</evidence>
<dbReference type="Proteomes" id="UP000006377">
    <property type="component" value="Chromosome"/>
</dbReference>
<evidence type="ECO:0000313" key="3">
    <source>
        <dbReference type="Proteomes" id="UP000006377"/>
    </source>
</evidence>
<feature type="transmembrane region" description="Helical" evidence="1">
    <location>
        <begin position="128"/>
        <end position="148"/>
    </location>
</feature>
<dbReference type="eggNOG" id="ENOG5032EN9">
    <property type="taxonomic scope" value="Bacteria"/>
</dbReference>
<dbReference type="InterPro" id="IPR013901">
    <property type="entry name" value="Anthrone_oxy"/>
</dbReference>
<name>A7HR51_PARL1</name>
<accession>A7HR51</accession>
<feature type="transmembrane region" description="Helical" evidence="1">
    <location>
        <begin position="78"/>
        <end position="100"/>
    </location>
</feature>